<reference evidence="2 3" key="1">
    <citation type="submission" date="2015-10" db="EMBL/GenBank/DDBJ databases">
        <title>Genome sequencing of Penicillium freii.</title>
        <authorList>
            <person name="Nguyen H.D."/>
            <person name="Visagie C.M."/>
            <person name="Seifert K.A."/>
        </authorList>
    </citation>
    <scope>NUCLEOTIDE SEQUENCE [LARGE SCALE GENOMIC DNA]</scope>
    <source>
        <strain evidence="2 3">DAOM 242723</strain>
    </source>
</reference>
<evidence type="ECO:0000256" key="1">
    <source>
        <dbReference type="SAM" id="MobiDB-lite"/>
    </source>
</evidence>
<comment type="caution">
    <text evidence="2">The sequence shown here is derived from an EMBL/GenBank/DDBJ whole genome shotgun (WGS) entry which is preliminary data.</text>
</comment>
<feature type="compositionally biased region" description="Basic and acidic residues" evidence="1">
    <location>
        <begin position="62"/>
        <end position="74"/>
    </location>
</feature>
<evidence type="ECO:0000313" key="3">
    <source>
        <dbReference type="Proteomes" id="UP000055045"/>
    </source>
</evidence>
<evidence type="ECO:0000313" key="2">
    <source>
        <dbReference type="EMBL" id="KUM65248.1"/>
    </source>
</evidence>
<accession>A0A101MRA0</accession>
<gene>
    <name evidence="2" type="ORF">ACN42_g1809</name>
</gene>
<dbReference type="EMBL" id="LLXE01000030">
    <property type="protein sequence ID" value="KUM65248.1"/>
    <property type="molecule type" value="Genomic_DNA"/>
</dbReference>
<protein>
    <submittedName>
        <fullName evidence="2">Uncharacterized protein</fullName>
    </submittedName>
</protein>
<dbReference type="Proteomes" id="UP000055045">
    <property type="component" value="Unassembled WGS sequence"/>
</dbReference>
<feature type="region of interest" description="Disordered" evidence="1">
    <location>
        <begin position="62"/>
        <end position="81"/>
    </location>
</feature>
<keyword evidence="3" id="KW-1185">Reference proteome</keyword>
<proteinExistence type="predicted"/>
<dbReference type="AlphaFoldDB" id="A0A101MRA0"/>
<organism evidence="2 3">
    <name type="scientific">Penicillium freii</name>
    <dbReference type="NCBI Taxonomy" id="48697"/>
    <lineage>
        <taxon>Eukaryota</taxon>
        <taxon>Fungi</taxon>
        <taxon>Dikarya</taxon>
        <taxon>Ascomycota</taxon>
        <taxon>Pezizomycotina</taxon>
        <taxon>Eurotiomycetes</taxon>
        <taxon>Eurotiomycetidae</taxon>
        <taxon>Eurotiales</taxon>
        <taxon>Aspergillaceae</taxon>
        <taxon>Penicillium</taxon>
    </lineage>
</organism>
<name>A0A101MRA0_PENFR</name>
<sequence>MCYHYIVAHLAGLQRILCLPHVRSVMTISPLANSVIISHEYDRLMQISRINSESFLGASLGEKSDYREARRKSENGIGTAR</sequence>